<comment type="caution">
    <text evidence="2">The sequence shown here is derived from an EMBL/GenBank/DDBJ whole genome shotgun (WGS) entry which is preliminary data.</text>
</comment>
<keyword evidence="3" id="KW-1185">Reference proteome</keyword>
<dbReference type="Pfam" id="PF08486">
    <property type="entry name" value="SpoIID"/>
    <property type="match status" value="1"/>
</dbReference>
<dbReference type="EMBL" id="JBFSHR010000025">
    <property type="protein sequence ID" value="MEX6429793.1"/>
    <property type="molecule type" value="Genomic_DNA"/>
</dbReference>
<dbReference type="Proteomes" id="UP001560267">
    <property type="component" value="Unassembled WGS sequence"/>
</dbReference>
<sequence length="1033" mass="103112">MGSAVARLMRRGLHSKRRSFVFPSGRTSAMLAASTLLGIVPGALLVPSTSYASTQALTFTGYGVGSGNGASQFGEAGYASQGHLTYQQILAHFYGGTTLSTIGDRLITVWLTAGTGQPVTVYDPQGLVVNNITVSSNTPIRVTDTGGAITVDQGVGAVGCSAPAAWSPLTTVTNALNISPQNLPSLGQMVNETSSQALAWCKPGGSVESVRGYLGVTTNQQGQQVLTNQLGLESYVRGVIGNEMPAVWGTLGSAGPQGQAWGFQALEAQAVEARTYALAVGNSYGFAQICDSDYCQVYGGFNAGQSSQEQALIDAAQVDTLGQILEQSSGAPAFTQYSASDGGYTAGGDFPAVPDPYDAGCYASICNPWDPWTQTVSVSVLQQAFNQVGTVQGINVLQRSGNGTDGGRILSIQVVGSAGSSTVPGAEFASMLGLNSDWFSVSGPLSINNDGGATPPASPGQSATSGIIVASSDGGTAAEDGATDLGSTYTYGITGLSGTRPLNAPVVGVASTPDGKGYWLVAADGGVFDFGDAHFYGSTYTYGITGLSGTRPLNAPIVGIASTPDGKGYWLVAADGGVFDFGDATYQGSAYSKGFTGLTGSHPLAAPVVGIASTPGANGYWLLESNGTVLSFGAAQSFGQLTGASKIVGIAATADGQGYWLLGANGAVYGFGDASSYGSLNLQGQGTTAVSIVTAPNGQGYSIILSNGQVVGFNGGPSAPALGPTTTGHGAPVIAAAVLGDPPPGAEPIINQGQSATSGVIVASSDGGTAAEDGATDLGSTYTYGITGLSGTRPLNAPVVGVASTPDGKGYWLVAADGGVFDFGDAHFYGSTYTYGITGLSGTRPLNAPIVGIASTPDGKGYWLVAADGGVFDFGDATYQGSAYSKGFTGLTGSHPLAAPVVGIASTPGANGYWLLESNGTVLSFGAAQYYGDIKASTTGSKFVGIVASPTGRGYTLLAADGATYGFGDSPSAGSVKAHPGAVAIIQGPNGQGYSIILSNGQVVGFNGGPSAPALGPTTTGHGAPVIGGTAVN</sequence>
<dbReference type="InterPro" id="IPR013693">
    <property type="entry name" value="SpoIID/LytB_N"/>
</dbReference>
<evidence type="ECO:0000313" key="3">
    <source>
        <dbReference type="Proteomes" id="UP001560267"/>
    </source>
</evidence>
<proteinExistence type="predicted"/>
<accession>A0ABV3Y5K2</accession>
<protein>
    <submittedName>
        <fullName evidence="2">SpoIID/LytB domain-containing protein</fullName>
    </submittedName>
</protein>
<reference evidence="2 3" key="1">
    <citation type="submission" date="2024-07" db="EMBL/GenBank/DDBJ databases">
        <title>Draft Genome Sequence of Ferrimicrobium acidiphilum Strain YE2023, Isolated from a Pulp of Bioleach Reactor.</title>
        <authorList>
            <person name="Elkina Y.A."/>
            <person name="Bulaeva A.G."/>
            <person name="Beletsky A.V."/>
            <person name="Mardanov A.V."/>
        </authorList>
    </citation>
    <scope>NUCLEOTIDE SEQUENCE [LARGE SCALE GENOMIC DNA]</scope>
    <source>
        <strain evidence="2 3">YE2023</strain>
    </source>
</reference>
<name>A0ABV3Y5K2_9ACTN</name>
<dbReference type="RefSeq" id="WP_369084520.1">
    <property type="nucleotide sequence ID" value="NZ_JBFSHR010000025.1"/>
</dbReference>
<evidence type="ECO:0000313" key="2">
    <source>
        <dbReference type="EMBL" id="MEX6429793.1"/>
    </source>
</evidence>
<feature type="domain" description="Sporulation stage II protein D amidase enhancer LytB N-terminal" evidence="1">
    <location>
        <begin position="222"/>
        <end position="325"/>
    </location>
</feature>
<gene>
    <name evidence="2" type="ORF">AB6A68_08070</name>
</gene>
<evidence type="ECO:0000259" key="1">
    <source>
        <dbReference type="Pfam" id="PF08486"/>
    </source>
</evidence>
<organism evidence="2 3">
    <name type="scientific">Ferrimicrobium acidiphilum</name>
    <dbReference type="NCBI Taxonomy" id="121039"/>
    <lineage>
        <taxon>Bacteria</taxon>
        <taxon>Bacillati</taxon>
        <taxon>Actinomycetota</taxon>
        <taxon>Acidimicrobiia</taxon>
        <taxon>Acidimicrobiales</taxon>
        <taxon>Acidimicrobiaceae</taxon>
        <taxon>Ferrimicrobium</taxon>
    </lineage>
</organism>